<evidence type="ECO:0008006" key="2">
    <source>
        <dbReference type="Google" id="ProtNLM"/>
    </source>
</evidence>
<protein>
    <recommendedName>
        <fullName evidence="2">Secretion system C-terminal sorting domain-containing protein</fullName>
    </recommendedName>
</protein>
<feature type="non-terminal residue" evidence="1">
    <location>
        <position position="1"/>
    </location>
</feature>
<sequence length="48" mass="5329">RRVGHEIRAIEPGASRVTTDVSRLGAGVYFARLVVGDEDAFRRFVVAR</sequence>
<evidence type="ECO:0000313" key="1">
    <source>
        <dbReference type="EMBL" id="GAG76983.1"/>
    </source>
</evidence>
<reference evidence="1" key="1">
    <citation type="journal article" date="2014" name="Front. Microbiol.">
        <title>High frequency of phylogenetically diverse reductive dehalogenase-homologous genes in deep subseafloor sedimentary metagenomes.</title>
        <authorList>
            <person name="Kawai M."/>
            <person name="Futagami T."/>
            <person name="Toyoda A."/>
            <person name="Takaki Y."/>
            <person name="Nishi S."/>
            <person name="Hori S."/>
            <person name="Arai W."/>
            <person name="Tsubouchi T."/>
            <person name="Morono Y."/>
            <person name="Uchiyama I."/>
            <person name="Ito T."/>
            <person name="Fujiyama A."/>
            <person name="Inagaki F."/>
            <person name="Takami H."/>
        </authorList>
    </citation>
    <scope>NUCLEOTIDE SEQUENCE</scope>
    <source>
        <strain evidence="1">Expedition CK06-06</strain>
    </source>
</reference>
<proteinExistence type="predicted"/>
<comment type="caution">
    <text evidence="1">The sequence shown here is derived from an EMBL/GenBank/DDBJ whole genome shotgun (WGS) entry which is preliminary data.</text>
</comment>
<dbReference type="AlphaFoldDB" id="X1AY02"/>
<name>X1AY02_9ZZZZ</name>
<dbReference type="EMBL" id="BART01013426">
    <property type="protein sequence ID" value="GAG76983.1"/>
    <property type="molecule type" value="Genomic_DNA"/>
</dbReference>
<organism evidence="1">
    <name type="scientific">marine sediment metagenome</name>
    <dbReference type="NCBI Taxonomy" id="412755"/>
    <lineage>
        <taxon>unclassified sequences</taxon>
        <taxon>metagenomes</taxon>
        <taxon>ecological metagenomes</taxon>
    </lineage>
</organism>
<gene>
    <name evidence="1" type="ORF">S01H4_27457</name>
</gene>
<accession>X1AY02</accession>